<dbReference type="AlphaFoldDB" id="A0A478G7U7"/>
<comment type="caution">
    <text evidence="1">The sequence shown here is derived from an EMBL/GenBank/DDBJ whole genome shotgun (WGS) entry which is preliminary data.</text>
</comment>
<dbReference type="Proteomes" id="UP000303027">
    <property type="component" value="Unassembled WGS sequence"/>
</dbReference>
<name>A0A478G7U7_ECOLX</name>
<reference evidence="1 2" key="1">
    <citation type="submission" date="2018-04" db="EMBL/GenBank/DDBJ databases">
        <title>Large scale genomics of bovine and human commensal E. coli to reveal the emerging process of EHEC.</title>
        <authorList>
            <person name="Arimizu Y."/>
            <person name="Ogura Y."/>
        </authorList>
    </citation>
    <scope>NUCLEOTIDE SEQUENCE [LARGE SCALE GENOMIC DNA]</scope>
    <source>
        <strain evidence="1 2">KK-P061</strain>
    </source>
</reference>
<dbReference type="EMBL" id="BFXY01000148">
    <property type="protein sequence ID" value="GDH60012.1"/>
    <property type="molecule type" value="Genomic_DNA"/>
</dbReference>
<proteinExistence type="predicted"/>
<accession>A0A478G7U7</accession>
<sequence length="58" mass="7122">MREDKLKYLLEIYRENERKIKELEQIKSHISQLEVAVLRINNLKVREDIDSLLKSYNY</sequence>
<organism evidence="1 2">
    <name type="scientific">Escherichia coli</name>
    <dbReference type="NCBI Taxonomy" id="562"/>
    <lineage>
        <taxon>Bacteria</taxon>
        <taxon>Pseudomonadati</taxon>
        <taxon>Pseudomonadota</taxon>
        <taxon>Gammaproteobacteria</taxon>
        <taxon>Enterobacterales</taxon>
        <taxon>Enterobacteriaceae</taxon>
        <taxon>Escherichia</taxon>
    </lineage>
</organism>
<evidence type="ECO:0000313" key="2">
    <source>
        <dbReference type="Proteomes" id="UP000303027"/>
    </source>
</evidence>
<evidence type="ECO:0000313" key="1">
    <source>
        <dbReference type="EMBL" id="GDH60012.1"/>
    </source>
</evidence>
<gene>
    <name evidence="1" type="ORF">BvCmsKKP061_04572</name>
</gene>
<protein>
    <submittedName>
        <fullName evidence="1">Uncharacterized protein</fullName>
    </submittedName>
</protein>